<dbReference type="GO" id="GO:0004252">
    <property type="term" value="F:serine-type endopeptidase activity"/>
    <property type="evidence" value="ECO:0007669"/>
    <property type="project" value="TreeGrafter"/>
</dbReference>
<evidence type="ECO:0000313" key="5">
    <source>
        <dbReference type="Proteomes" id="UP000295293"/>
    </source>
</evidence>
<keyword evidence="4" id="KW-0645">Protease</keyword>
<comment type="caution">
    <text evidence="4">The sequence shown here is derived from an EMBL/GenBank/DDBJ whole genome shotgun (WGS) entry which is preliminary data.</text>
</comment>
<dbReference type="SUPFAM" id="SSF82171">
    <property type="entry name" value="DPP6 N-terminal domain-like"/>
    <property type="match status" value="1"/>
</dbReference>
<dbReference type="GO" id="GO:0004177">
    <property type="term" value="F:aminopeptidase activity"/>
    <property type="evidence" value="ECO:0007669"/>
    <property type="project" value="UniProtKB-KW"/>
</dbReference>
<evidence type="ECO:0000256" key="2">
    <source>
        <dbReference type="SAM" id="SignalP"/>
    </source>
</evidence>
<keyword evidence="2" id="KW-0732">Signal</keyword>
<dbReference type="InterPro" id="IPR001375">
    <property type="entry name" value="Peptidase_S9_cat"/>
</dbReference>
<sequence>MFTKQGAARAANALWASAAKFSWPWLPMLVLLLAMAPLHAADTDKALAADEGWLLLIADNAAQAHSLLLDGPGLLGDDLVRGLGAGRNVRLLRAKAGRYRWSGVSAGNVRWNLKRGADREFAIEAGAINYPGNFILKASGRYSGTFFRSNRALQAMMALDTNFPGVRGAHPWRSDVGAPDPFAQFAGDKFTPDKTAALLASAEADAKKTRAGQVDEKFSALFEELYAPARALWPALNPAGDLLAFKERRKDGEVAVVVDLASGESVDVLGVAGTVDQLVWASDRALYVGMAVDMTRILADIKGKSMGVPLAMQDGVELVRLGTGPLDAKKFSRVRIPGFVGVMNGLNNDSRGLLVRADSAGEVHVFAFDENSRNYEVKDFRSERRLDKGLDKISDIFSDAQGQLRAALVGGEGGSLALAVREADGKWQQRPSLPENIQLTPIALSPDGTHLIVLTDAEREQVEMVKLNLDSGTLGETIAAEPGADMVGAYRRTRDGAVIGARYYRNGTLQTRYFAAEDDAQLAGVAKQFPGSNVVVADDSRDGRRLLLLVRSETSVGSFYLFDRDKRTLEKLLDTMDPYKQAKPVASSAFSVKTADGLNVQGFLTLPAGVAKAPLVVMPHGGPIGVSDTLDFDPSVQLLASSGFAVLRVNYRGSGGAGRAFEEAGHGKWGREIEADVDLAVEHALSHFALDRERVALWGASYGGYSTLMGLISQPDKYRCGVAVAAVTDLPLKFSSSDWSRSEKVAATMKKIVGDPDTQMAQLREFSPVYQYQRLKRPLLLIHGTEDMRVSFEHAWRLRNLLAASGNAPAFLPLPGADHSLSRRNDLLAMYAASDGFLRECLAARPAAAAP</sequence>
<dbReference type="EMBL" id="SNZH01000013">
    <property type="protein sequence ID" value="TDR40378.1"/>
    <property type="molecule type" value="Genomic_DNA"/>
</dbReference>
<dbReference type="GO" id="GO:0006508">
    <property type="term" value="P:proteolysis"/>
    <property type="evidence" value="ECO:0007669"/>
    <property type="project" value="InterPro"/>
</dbReference>
<evidence type="ECO:0000256" key="1">
    <source>
        <dbReference type="ARBA" id="ARBA00022801"/>
    </source>
</evidence>
<feature type="signal peptide" evidence="2">
    <location>
        <begin position="1"/>
        <end position="40"/>
    </location>
</feature>
<dbReference type="PANTHER" id="PTHR42776">
    <property type="entry name" value="SERINE PEPTIDASE S9 FAMILY MEMBER"/>
    <property type="match status" value="1"/>
</dbReference>
<evidence type="ECO:0000313" key="4">
    <source>
        <dbReference type="EMBL" id="TDR40378.1"/>
    </source>
</evidence>
<dbReference type="PANTHER" id="PTHR42776:SF27">
    <property type="entry name" value="DIPEPTIDYL PEPTIDASE FAMILY MEMBER 6"/>
    <property type="match status" value="1"/>
</dbReference>
<organism evidence="4 5">
    <name type="scientific">Tahibacter aquaticus</name>
    <dbReference type="NCBI Taxonomy" id="520092"/>
    <lineage>
        <taxon>Bacteria</taxon>
        <taxon>Pseudomonadati</taxon>
        <taxon>Pseudomonadota</taxon>
        <taxon>Gammaproteobacteria</taxon>
        <taxon>Lysobacterales</taxon>
        <taxon>Rhodanobacteraceae</taxon>
        <taxon>Tahibacter</taxon>
    </lineage>
</organism>
<feature type="chain" id="PRO_5020190150" evidence="2">
    <location>
        <begin position="41"/>
        <end position="851"/>
    </location>
</feature>
<dbReference type="InterPro" id="IPR029058">
    <property type="entry name" value="AB_hydrolase_fold"/>
</dbReference>
<reference evidence="4 5" key="1">
    <citation type="submission" date="2019-03" db="EMBL/GenBank/DDBJ databases">
        <title>Genomic Encyclopedia of Type Strains, Phase IV (KMG-IV): sequencing the most valuable type-strain genomes for metagenomic binning, comparative biology and taxonomic classification.</title>
        <authorList>
            <person name="Goeker M."/>
        </authorList>
    </citation>
    <scope>NUCLEOTIDE SEQUENCE [LARGE SCALE GENOMIC DNA]</scope>
    <source>
        <strain evidence="4 5">DSM 21667</strain>
    </source>
</reference>
<dbReference type="SUPFAM" id="SSF53474">
    <property type="entry name" value="alpha/beta-Hydrolases"/>
    <property type="match status" value="1"/>
</dbReference>
<protein>
    <submittedName>
        <fullName evidence="4">Dipeptidyl aminopeptidase/acylaminoacyl peptidase</fullName>
    </submittedName>
</protein>
<accession>A0A4R6YR05</accession>
<dbReference type="Proteomes" id="UP000295293">
    <property type="component" value="Unassembled WGS sequence"/>
</dbReference>
<keyword evidence="4" id="KW-0031">Aminopeptidase</keyword>
<evidence type="ECO:0000259" key="3">
    <source>
        <dbReference type="Pfam" id="PF00326"/>
    </source>
</evidence>
<dbReference type="Gene3D" id="3.40.50.1820">
    <property type="entry name" value="alpha/beta hydrolase"/>
    <property type="match status" value="1"/>
</dbReference>
<dbReference type="Pfam" id="PF00326">
    <property type="entry name" value="Peptidase_S9"/>
    <property type="match status" value="1"/>
</dbReference>
<dbReference type="RefSeq" id="WP_133820329.1">
    <property type="nucleotide sequence ID" value="NZ_SNZH01000013.1"/>
</dbReference>
<feature type="domain" description="Peptidase S9 prolyl oligopeptidase catalytic" evidence="3">
    <location>
        <begin position="632"/>
        <end position="843"/>
    </location>
</feature>
<keyword evidence="5" id="KW-1185">Reference proteome</keyword>
<keyword evidence="1" id="KW-0378">Hydrolase</keyword>
<name>A0A4R6YR05_9GAMM</name>
<dbReference type="OrthoDB" id="4269629at2"/>
<proteinExistence type="predicted"/>
<dbReference type="AlphaFoldDB" id="A0A4R6YR05"/>
<gene>
    <name evidence="4" type="ORF">DFR29_11378</name>
</gene>